<dbReference type="InterPro" id="IPR012337">
    <property type="entry name" value="RNaseH-like_sf"/>
</dbReference>
<dbReference type="Proteomes" id="UP001500657">
    <property type="component" value="Unassembled WGS sequence"/>
</dbReference>
<reference evidence="2 3" key="1">
    <citation type="journal article" date="2019" name="Int. J. Syst. Evol. Microbiol.">
        <title>The Global Catalogue of Microorganisms (GCM) 10K type strain sequencing project: providing services to taxonomists for standard genome sequencing and annotation.</title>
        <authorList>
            <consortium name="The Broad Institute Genomics Platform"/>
            <consortium name="The Broad Institute Genome Sequencing Center for Infectious Disease"/>
            <person name="Wu L."/>
            <person name="Ma J."/>
        </authorList>
    </citation>
    <scope>NUCLEOTIDE SEQUENCE [LARGE SCALE GENOMIC DNA]</scope>
    <source>
        <strain evidence="2 3">JCM 16242</strain>
    </source>
</reference>
<evidence type="ECO:0000313" key="2">
    <source>
        <dbReference type="EMBL" id="GAA0238456.1"/>
    </source>
</evidence>
<dbReference type="SUPFAM" id="SSF53098">
    <property type="entry name" value="Ribonuclease H-like"/>
    <property type="match status" value="1"/>
</dbReference>
<proteinExistence type="predicted"/>
<keyword evidence="3" id="KW-1185">Reference proteome</keyword>
<gene>
    <name evidence="2" type="ORF">GCM10009126_00040</name>
</gene>
<dbReference type="InterPro" id="IPR036397">
    <property type="entry name" value="RNaseH_sf"/>
</dbReference>
<organism evidence="2 3">
    <name type="scientific">Rhodanobacter caeni</name>
    <dbReference type="NCBI Taxonomy" id="657654"/>
    <lineage>
        <taxon>Bacteria</taxon>
        <taxon>Pseudomonadati</taxon>
        <taxon>Pseudomonadota</taxon>
        <taxon>Gammaproteobacteria</taxon>
        <taxon>Lysobacterales</taxon>
        <taxon>Rhodanobacteraceae</taxon>
        <taxon>Rhodanobacter</taxon>
    </lineage>
</organism>
<dbReference type="Gene3D" id="3.30.420.10">
    <property type="entry name" value="Ribonuclease H-like superfamily/Ribonuclease H"/>
    <property type="match status" value="1"/>
</dbReference>
<dbReference type="EMBL" id="BAAAFO010000001">
    <property type="protein sequence ID" value="GAA0238456.1"/>
    <property type="molecule type" value="Genomic_DNA"/>
</dbReference>
<name>A0ABN0U4P2_9GAMM</name>
<protein>
    <recommendedName>
        <fullName evidence="4">Integrase catalytic domain-containing protein</fullName>
    </recommendedName>
</protein>
<evidence type="ECO:0008006" key="4">
    <source>
        <dbReference type="Google" id="ProtNLM"/>
    </source>
</evidence>
<comment type="caution">
    <text evidence="2">The sequence shown here is derived from an EMBL/GenBank/DDBJ whole genome shotgun (WGS) entry which is preliminary data.</text>
</comment>
<accession>A0ABN0U4P2</accession>
<evidence type="ECO:0000256" key="1">
    <source>
        <dbReference type="SAM" id="MobiDB-lite"/>
    </source>
</evidence>
<sequence>MLLKGGGTSGMRHVRTRPYTPRTNGKPERQVQARLREWVRAYASSYVNSGQCASAFMPWLRH</sequence>
<evidence type="ECO:0000313" key="3">
    <source>
        <dbReference type="Proteomes" id="UP001500657"/>
    </source>
</evidence>
<feature type="region of interest" description="Disordered" evidence="1">
    <location>
        <begin position="1"/>
        <end position="30"/>
    </location>
</feature>